<proteinExistence type="predicted"/>
<evidence type="ECO:0000313" key="4">
    <source>
        <dbReference type="EMBL" id="MFC6280053.1"/>
    </source>
</evidence>
<organism evidence="4 5">
    <name type="scientific">Polaromonas aquatica</name>
    <dbReference type="NCBI Taxonomy" id="332657"/>
    <lineage>
        <taxon>Bacteria</taxon>
        <taxon>Pseudomonadati</taxon>
        <taxon>Pseudomonadota</taxon>
        <taxon>Betaproteobacteria</taxon>
        <taxon>Burkholderiales</taxon>
        <taxon>Comamonadaceae</taxon>
        <taxon>Polaromonas</taxon>
    </lineage>
</organism>
<gene>
    <name evidence="4" type="ORF">ACFQND_02255</name>
</gene>
<reference evidence="5" key="1">
    <citation type="journal article" date="2019" name="Int. J. Syst. Evol. Microbiol.">
        <title>The Global Catalogue of Microorganisms (GCM) 10K type strain sequencing project: providing services to taxonomists for standard genome sequencing and annotation.</title>
        <authorList>
            <consortium name="The Broad Institute Genomics Platform"/>
            <consortium name="The Broad Institute Genome Sequencing Center for Infectious Disease"/>
            <person name="Wu L."/>
            <person name="Ma J."/>
        </authorList>
    </citation>
    <scope>NUCLEOTIDE SEQUENCE [LARGE SCALE GENOMIC DNA]</scope>
    <source>
        <strain evidence="5">CCUG 39402</strain>
    </source>
</reference>
<dbReference type="PANTHER" id="PTHR43845">
    <property type="entry name" value="BLR5969 PROTEIN"/>
    <property type="match status" value="1"/>
</dbReference>
<evidence type="ECO:0000256" key="1">
    <source>
        <dbReference type="SAM" id="MobiDB-lite"/>
    </source>
</evidence>
<sequence>MALMKSSVLGPEAAGSPFWNRRTETMPRAQLDALHLQRLQALAHHAYDHTAFYRRKFDAAGIKPSDIHSLDDWKRKVPLTDKSEFIQLQQERPPYGDTLALPPEFVAHHCETSGTTGIPLAIPYSMLDTVRYGESWVYGFWGLGIRPSDTMYFAFSWGNFAGFWSAYWGARRLGCRVISGGGLDTKGHIQAIQRMKPTVLISTPTFALRIAAVAAEMGVDLSQSSIKYTYHAGEPGPTALPGMREQIEKAWGAKAGELLGIAEVDAMAPGCPLGDGVHVNEMNVFSWSLDPDTNRETAPGEMGENIVSGYANTAQPLLNYRTHDIVRRRDSCACGRTWVKFEGAVLGRTDFMVTVRGTNVYQTAVENILSQIEGVSMHYELVLTHSDGNDAMTVRFEPEPSMAPEQWPRIAADASDRIHKALHVRLEVVPVAPQSLPRFELKTKRIVDQRPKELRRALDR</sequence>
<name>A0ABW1TRV1_9BURK</name>
<dbReference type="SUPFAM" id="SSF56801">
    <property type="entry name" value="Acetyl-CoA synthetase-like"/>
    <property type="match status" value="1"/>
</dbReference>
<protein>
    <submittedName>
        <fullName evidence="4">Phenylacetate--CoA ligase family protein</fullName>
    </submittedName>
</protein>
<feature type="domain" description="AMP-dependent synthetase/ligase" evidence="2">
    <location>
        <begin position="98"/>
        <end position="311"/>
    </location>
</feature>
<comment type="caution">
    <text evidence="4">The sequence shown here is derived from an EMBL/GenBank/DDBJ whole genome shotgun (WGS) entry which is preliminary data.</text>
</comment>
<dbReference type="EMBL" id="JBHSRS010000004">
    <property type="protein sequence ID" value="MFC6280053.1"/>
    <property type="molecule type" value="Genomic_DNA"/>
</dbReference>
<accession>A0ABW1TRV1</accession>
<keyword evidence="4" id="KW-0436">Ligase</keyword>
<dbReference type="Pfam" id="PF14535">
    <property type="entry name" value="AMP-binding_C_2"/>
    <property type="match status" value="1"/>
</dbReference>
<feature type="domain" description="AMP-dependent ligase C-terminal" evidence="3">
    <location>
        <begin position="357"/>
        <end position="450"/>
    </location>
</feature>
<feature type="region of interest" description="Disordered" evidence="1">
    <location>
        <begin position="1"/>
        <end position="20"/>
    </location>
</feature>
<keyword evidence="5" id="KW-1185">Reference proteome</keyword>
<dbReference type="InterPro" id="IPR042099">
    <property type="entry name" value="ANL_N_sf"/>
</dbReference>
<dbReference type="Proteomes" id="UP001596270">
    <property type="component" value="Unassembled WGS sequence"/>
</dbReference>
<dbReference type="Gene3D" id="3.40.50.12780">
    <property type="entry name" value="N-terminal domain of ligase-like"/>
    <property type="match status" value="1"/>
</dbReference>
<evidence type="ECO:0000259" key="3">
    <source>
        <dbReference type="Pfam" id="PF14535"/>
    </source>
</evidence>
<evidence type="ECO:0000313" key="5">
    <source>
        <dbReference type="Proteomes" id="UP001596270"/>
    </source>
</evidence>
<evidence type="ECO:0000259" key="2">
    <source>
        <dbReference type="Pfam" id="PF00501"/>
    </source>
</evidence>
<dbReference type="Pfam" id="PF00501">
    <property type="entry name" value="AMP-binding"/>
    <property type="match status" value="1"/>
</dbReference>
<dbReference type="InterPro" id="IPR045851">
    <property type="entry name" value="AMP-bd_C_sf"/>
</dbReference>
<dbReference type="Gene3D" id="3.30.300.30">
    <property type="match status" value="1"/>
</dbReference>
<dbReference type="InterPro" id="IPR028154">
    <property type="entry name" value="AMP-dep_Lig_C"/>
</dbReference>
<dbReference type="InterPro" id="IPR000873">
    <property type="entry name" value="AMP-dep_synth/lig_dom"/>
</dbReference>
<dbReference type="PANTHER" id="PTHR43845:SF1">
    <property type="entry name" value="BLR5969 PROTEIN"/>
    <property type="match status" value="1"/>
</dbReference>
<dbReference type="GO" id="GO:0016874">
    <property type="term" value="F:ligase activity"/>
    <property type="evidence" value="ECO:0007669"/>
    <property type="project" value="UniProtKB-KW"/>
</dbReference>